<name>A0A6C0M9L3_9CHLO</name>
<comment type="similarity">
    <text evidence="2 12">Belongs to the universal ribosomal protein uS13 family.</text>
</comment>
<dbReference type="RefSeq" id="YP_009733054.1">
    <property type="nucleotide sequence ID" value="NC_046060.1"/>
</dbReference>
<evidence type="ECO:0000256" key="8">
    <source>
        <dbReference type="ARBA" id="ARBA00037439"/>
    </source>
</evidence>
<keyword evidence="5 12" id="KW-0689">Ribosomal protein</keyword>
<dbReference type="EMBL" id="MN934958">
    <property type="protein sequence ID" value="QHU78350.1"/>
    <property type="molecule type" value="Genomic_DNA"/>
</dbReference>
<evidence type="ECO:0000256" key="12">
    <source>
        <dbReference type="RuleBase" id="RU003830"/>
    </source>
</evidence>
<organism evidence="13">
    <name type="scientific">Jaagichlorella roystonensis</name>
    <dbReference type="NCBI Taxonomy" id="1052852"/>
    <lineage>
        <taxon>Eukaryota</taxon>
        <taxon>Viridiplantae</taxon>
        <taxon>Chlorophyta</taxon>
        <taxon>core chlorophytes</taxon>
        <taxon>Trebouxiophyceae</taxon>
        <taxon>Watanabeales</taxon>
        <taxon>Watanabeaceae</taxon>
        <taxon>Jaagichlorella</taxon>
    </lineage>
</organism>
<dbReference type="AlphaFoldDB" id="A0A6C0M9L3"/>
<evidence type="ECO:0000256" key="6">
    <source>
        <dbReference type="ARBA" id="ARBA00023128"/>
    </source>
</evidence>
<evidence type="ECO:0000313" key="13">
    <source>
        <dbReference type="EMBL" id="QHU78350.1"/>
    </source>
</evidence>
<dbReference type="SUPFAM" id="SSF46946">
    <property type="entry name" value="S13-like H2TH domain"/>
    <property type="match status" value="1"/>
</dbReference>
<dbReference type="InterPro" id="IPR027437">
    <property type="entry name" value="Rbsml_uS13_C"/>
</dbReference>
<reference evidence="13" key="1">
    <citation type="submission" date="2020-01" db="EMBL/GenBank/DDBJ databases">
        <title>The complete mitocondrion genome of Heveochlorella roystonensis contains a large direct repeat.</title>
        <authorList>
            <person name="Zhang J."/>
        </authorList>
    </citation>
    <scope>NUCLEOTIDE SEQUENCE</scope>
</reference>
<dbReference type="PANTHER" id="PTHR10871">
    <property type="entry name" value="30S RIBOSOMAL PROTEIN S13/40S RIBOSOMAL PROTEIN S18"/>
    <property type="match status" value="1"/>
</dbReference>
<dbReference type="Gene3D" id="4.10.910.10">
    <property type="entry name" value="30s ribosomal protein s13, domain 2"/>
    <property type="match status" value="1"/>
</dbReference>
<dbReference type="InterPro" id="IPR001892">
    <property type="entry name" value="Ribosomal_uS13"/>
</dbReference>
<geneLocation type="mitochondrion" evidence="13"/>
<evidence type="ECO:0000256" key="1">
    <source>
        <dbReference type="ARBA" id="ARBA00004173"/>
    </source>
</evidence>
<accession>A0A6C0M9L3</accession>
<keyword evidence="4" id="KW-0694">RNA-binding</keyword>
<dbReference type="GO" id="GO:0003735">
    <property type="term" value="F:structural constituent of ribosome"/>
    <property type="evidence" value="ECO:0007669"/>
    <property type="project" value="InterPro"/>
</dbReference>
<protein>
    <recommendedName>
        <fullName evidence="10">Small ribosomal subunit protein uS13m</fullName>
    </recommendedName>
    <alternativeName>
        <fullName evidence="11">Ribosomal protein S13, mitochondrial</fullName>
    </alternativeName>
</protein>
<dbReference type="Pfam" id="PF00416">
    <property type="entry name" value="Ribosomal_S13"/>
    <property type="match status" value="1"/>
</dbReference>
<gene>
    <name evidence="13" type="primary">rps13</name>
</gene>
<dbReference type="PROSITE" id="PS00646">
    <property type="entry name" value="RIBOSOMAL_S13_1"/>
    <property type="match status" value="1"/>
</dbReference>
<evidence type="ECO:0000256" key="5">
    <source>
        <dbReference type="ARBA" id="ARBA00022980"/>
    </source>
</evidence>
<dbReference type="Gene3D" id="1.10.8.50">
    <property type="match status" value="1"/>
</dbReference>
<comment type="subcellular location">
    <subcellularLocation>
        <location evidence="1">Mitochondrion</location>
    </subcellularLocation>
</comment>
<dbReference type="EMBL" id="MN934958">
    <property type="protein sequence ID" value="QHU78306.1"/>
    <property type="molecule type" value="Genomic_DNA"/>
</dbReference>
<keyword evidence="7 12" id="KW-0687">Ribonucleoprotein</keyword>
<sequence>MIIAFNHHFSENTQVKKALTIFSGIGKSMAIQVLDRVGVIDHIKLKNLSASQLAEIKAIVEQNYEIDNERLAIVTQNIKRLSSITSYRGFRHNLGLPCRGQRSHSNAKTIKRLKKGFKLKHF</sequence>
<evidence type="ECO:0000256" key="7">
    <source>
        <dbReference type="ARBA" id="ARBA00023274"/>
    </source>
</evidence>
<dbReference type="PANTHER" id="PTHR10871:SF8">
    <property type="entry name" value="SMALL RIBOSOMAL SUBUNIT PROTEIN US13M"/>
    <property type="match status" value="1"/>
</dbReference>
<evidence type="ECO:0000256" key="2">
    <source>
        <dbReference type="ARBA" id="ARBA00008080"/>
    </source>
</evidence>
<keyword evidence="6 13" id="KW-0496">Mitochondrion</keyword>
<keyword evidence="3" id="KW-0699">rRNA-binding</keyword>
<dbReference type="PROSITE" id="PS50159">
    <property type="entry name" value="RIBOSOMAL_S13_2"/>
    <property type="match status" value="1"/>
</dbReference>
<comment type="function">
    <text evidence="8">Located at the top of the head of the small subunit, it contacts several helices of the 18S rRNA.</text>
</comment>
<evidence type="ECO:0000256" key="10">
    <source>
        <dbReference type="ARBA" id="ARBA00040757"/>
    </source>
</evidence>
<evidence type="ECO:0000256" key="4">
    <source>
        <dbReference type="ARBA" id="ARBA00022884"/>
    </source>
</evidence>
<dbReference type="GO" id="GO:0019843">
    <property type="term" value="F:rRNA binding"/>
    <property type="evidence" value="ECO:0007669"/>
    <property type="project" value="UniProtKB-KW"/>
</dbReference>
<dbReference type="GO" id="GO:0015935">
    <property type="term" value="C:small ribosomal subunit"/>
    <property type="evidence" value="ECO:0007669"/>
    <property type="project" value="TreeGrafter"/>
</dbReference>
<dbReference type="GO" id="GO:0005739">
    <property type="term" value="C:mitochondrion"/>
    <property type="evidence" value="ECO:0007669"/>
    <property type="project" value="UniProtKB-SubCell"/>
</dbReference>
<comment type="subunit">
    <text evidence="9">Part of the small ribosomal subunit.</text>
</comment>
<proteinExistence type="inferred from homology"/>
<evidence type="ECO:0000256" key="11">
    <source>
        <dbReference type="ARBA" id="ARBA00042802"/>
    </source>
</evidence>
<dbReference type="PIRSF" id="PIRSF002134">
    <property type="entry name" value="Ribosomal_S13"/>
    <property type="match status" value="1"/>
</dbReference>
<evidence type="ECO:0000256" key="9">
    <source>
        <dbReference type="ARBA" id="ARBA00038537"/>
    </source>
</evidence>
<dbReference type="GO" id="GO:0006412">
    <property type="term" value="P:translation"/>
    <property type="evidence" value="ECO:0007669"/>
    <property type="project" value="InterPro"/>
</dbReference>
<dbReference type="GeneID" id="44153619"/>
<dbReference type="GeneID" id="44153595"/>
<dbReference type="InterPro" id="IPR018269">
    <property type="entry name" value="Ribosomal_uS13_CS"/>
</dbReference>
<dbReference type="InterPro" id="IPR010979">
    <property type="entry name" value="Ribosomal_uS13-like_H2TH"/>
</dbReference>
<evidence type="ECO:0000256" key="3">
    <source>
        <dbReference type="ARBA" id="ARBA00022730"/>
    </source>
</evidence>
<dbReference type="RefSeq" id="YP_009733010.1">
    <property type="nucleotide sequence ID" value="NC_046060.1"/>
</dbReference>